<dbReference type="InterPro" id="IPR051907">
    <property type="entry name" value="DoxX-like_oxidoreductase"/>
</dbReference>
<keyword evidence="8" id="KW-0560">Oxidoreductase</keyword>
<keyword evidence="5 7" id="KW-1133">Transmembrane helix</keyword>
<feature type="transmembrane region" description="Helical" evidence="7">
    <location>
        <begin position="107"/>
        <end position="126"/>
    </location>
</feature>
<evidence type="ECO:0000256" key="4">
    <source>
        <dbReference type="ARBA" id="ARBA00022692"/>
    </source>
</evidence>
<evidence type="ECO:0000256" key="1">
    <source>
        <dbReference type="ARBA" id="ARBA00004651"/>
    </source>
</evidence>
<dbReference type="InterPro" id="IPR032808">
    <property type="entry name" value="DoxX"/>
</dbReference>
<comment type="subcellular location">
    <subcellularLocation>
        <location evidence="1">Cell membrane</location>
        <topology evidence="1">Multi-pass membrane protein</topology>
    </subcellularLocation>
</comment>
<dbReference type="KEGG" id="gom:D7316_04095"/>
<keyword evidence="3" id="KW-1003">Cell membrane</keyword>
<dbReference type="AlphaFoldDB" id="A0A3G8JQR1"/>
<organism evidence="8 9">
    <name type="scientific">Gordonia insulae</name>
    <dbReference type="NCBI Taxonomy" id="2420509"/>
    <lineage>
        <taxon>Bacteria</taxon>
        <taxon>Bacillati</taxon>
        <taxon>Actinomycetota</taxon>
        <taxon>Actinomycetes</taxon>
        <taxon>Mycobacteriales</taxon>
        <taxon>Gordoniaceae</taxon>
        <taxon>Gordonia</taxon>
    </lineage>
</organism>
<keyword evidence="6 7" id="KW-0472">Membrane</keyword>
<accession>A0A3G8JQR1</accession>
<evidence type="ECO:0000256" key="6">
    <source>
        <dbReference type="ARBA" id="ARBA00023136"/>
    </source>
</evidence>
<feature type="transmembrane region" description="Helical" evidence="7">
    <location>
        <begin position="6"/>
        <end position="25"/>
    </location>
</feature>
<dbReference type="OrthoDB" id="1122432at2"/>
<keyword evidence="4 7" id="KW-0812">Transmembrane</keyword>
<dbReference type="EMBL" id="CP033972">
    <property type="protein sequence ID" value="AZG47484.1"/>
    <property type="molecule type" value="Genomic_DNA"/>
</dbReference>
<protein>
    <submittedName>
        <fullName evidence="8">Oxidoreductase MhqP</fullName>
        <ecNumber evidence="8">1.-.-.-</ecNumber>
    </submittedName>
</protein>
<name>A0A3G8JQR1_9ACTN</name>
<dbReference type="GO" id="GO:0005886">
    <property type="term" value="C:plasma membrane"/>
    <property type="evidence" value="ECO:0007669"/>
    <property type="project" value="UniProtKB-SubCell"/>
</dbReference>
<dbReference type="RefSeq" id="WP_124709836.1">
    <property type="nucleotide sequence ID" value="NZ_CP033972.1"/>
</dbReference>
<evidence type="ECO:0000256" key="2">
    <source>
        <dbReference type="ARBA" id="ARBA00006679"/>
    </source>
</evidence>
<sequence>MFGVRSVTFFLARLILGYIFIMHGWQKLHTNGISNVEKGFDAMGIPAPNLAAQYATWVEFVGGILLILGLLLPIVSILLIADMIGAIVYAHWDAGFWTADGGYELPLALIAGLLAVGFAQAGNAAADHYVFRRRRRGAVVE</sequence>
<proteinExistence type="inferred from homology"/>
<evidence type="ECO:0000313" key="9">
    <source>
        <dbReference type="Proteomes" id="UP000271469"/>
    </source>
</evidence>
<feature type="transmembrane region" description="Helical" evidence="7">
    <location>
        <begin position="64"/>
        <end position="92"/>
    </location>
</feature>
<comment type="similarity">
    <text evidence="2">Belongs to the DoxX family.</text>
</comment>
<gene>
    <name evidence="8" type="primary">mhqP_2</name>
    <name evidence="8" type="ORF">D7316_04095</name>
</gene>
<evidence type="ECO:0000256" key="3">
    <source>
        <dbReference type="ARBA" id="ARBA00022475"/>
    </source>
</evidence>
<dbReference type="EC" id="1.-.-.-" evidence="8"/>
<dbReference type="GO" id="GO:0016491">
    <property type="term" value="F:oxidoreductase activity"/>
    <property type="evidence" value="ECO:0007669"/>
    <property type="project" value="UniProtKB-KW"/>
</dbReference>
<keyword evidence="9" id="KW-1185">Reference proteome</keyword>
<dbReference type="PANTHER" id="PTHR33452:SF1">
    <property type="entry name" value="INNER MEMBRANE PROTEIN YPHA-RELATED"/>
    <property type="match status" value="1"/>
</dbReference>
<evidence type="ECO:0000256" key="7">
    <source>
        <dbReference type="SAM" id="Phobius"/>
    </source>
</evidence>
<evidence type="ECO:0000256" key="5">
    <source>
        <dbReference type="ARBA" id="ARBA00022989"/>
    </source>
</evidence>
<dbReference type="Proteomes" id="UP000271469">
    <property type="component" value="Chromosome"/>
</dbReference>
<evidence type="ECO:0000313" key="8">
    <source>
        <dbReference type="EMBL" id="AZG47484.1"/>
    </source>
</evidence>
<reference evidence="8 9" key="1">
    <citation type="submission" date="2018-11" db="EMBL/GenBank/DDBJ databases">
        <title>Gordonia insulae sp. nov., isolated from an island soil.</title>
        <authorList>
            <person name="Kim Y.S."/>
            <person name="Kim S.B."/>
        </authorList>
    </citation>
    <scope>NUCLEOTIDE SEQUENCE [LARGE SCALE GENOMIC DNA]</scope>
    <source>
        <strain evidence="8 9">MMS17-SY073</strain>
    </source>
</reference>
<dbReference type="PANTHER" id="PTHR33452">
    <property type="entry name" value="OXIDOREDUCTASE CATD-RELATED"/>
    <property type="match status" value="1"/>
</dbReference>
<dbReference type="Pfam" id="PF07681">
    <property type="entry name" value="DoxX"/>
    <property type="match status" value="1"/>
</dbReference>